<feature type="domain" description="M23ase beta-sheet core" evidence="1">
    <location>
        <begin position="86"/>
        <end position="204"/>
    </location>
</feature>
<dbReference type="AlphaFoldDB" id="A0A1G5NB11"/>
<dbReference type="Gene3D" id="2.70.70.10">
    <property type="entry name" value="Glucose Permease (Domain IIA)"/>
    <property type="match status" value="1"/>
</dbReference>
<dbReference type="PANTHER" id="PTHR21666">
    <property type="entry name" value="PEPTIDASE-RELATED"/>
    <property type="match status" value="1"/>
</dbReference>
<dbReference type="EMBL" id="FMVW01000003">
    <property type="protein sequence ID" value="SCZ34576.1"/>
    <property type="molecule type" value="Genomic_DNA"/>
</dbReference>
<dbReference type="CDD" id="cd12797">
    <property type="entry name" value="M23_peptidase"/>
    <property type="match status" value="1"/>
</dbReference>
<evidence type="ECO:0000259" key="1">
    <source>
        <dbReference type="Pfam" id="PF01551"/>
    </source>
</evidence>
<accession>A0A1G5NB11</accession>
<dbReference type="Proteomes" id="UP000199347">
    <property type="component" value="Unassembled WGS sequence"/>
</dbReference>
<dbReference type="InterPro" id="IPR050570">
    <property type="entry name" value="Cell_wall_metabolism_enzyme"/>
</dbReference>
<name>A0A1G5NB11_AFIMA</name>
<reference evidence="2 3" key="1">
    <citation type="submission" date="2016-10" db="EMBL/GenBank/DDBJ databases">
        <authorList>
            <person name="de Groot N.N."/>
        </authorList>
    </citation>
    <scope>NUCLEOTIDE SEQUENCE [LARGE SCALE GENOMIC DNA]</scope>
    <source>
        <strain evidence="2 3">DSM 2698</strain>
    </source>
</reference>
<evidence type="ECO:0000313" key="2">
    <source>
        <dbReference type="EMBL" id="SCZ34576.1"/>
    </source>
</evidence>
<keyword evidence="3" id="KW-1185">Reference proteome</keyword>
<proteinExistence type="predicted"/>
<dbReference type="OrthoDB" id="5489603at2"/>
<dbReference type="SUPFAM" id="SSF51261">
    <property type="entry name" value="Duplicated hybrid motif"/>
    <property type="match status" value="1"/>
</dbReference>
<evidence type="ECO:0000313" key="3">
    <source>
        <dbReference type="Proteomes" id="UP000199347"/>
    </source>
</evidence>
<dbReference type="PANTHER" id="PTHR21666:SF270">
    <property type="entry name" value="MUREIN HYDROLASE ACTIVATOR ENVC"/>
    <property type="match status" value="1"/>
</dbReference>
<dbReference type="InterPro" id="IPR011055">
    <property type="entry name" value="Dup_hybrid_motif"/>
</dbReference>
<sequence>MRAWHGHLSVASSGRAVPDLTAARRLRAPALALLLLAPLTASATAFELELPLACTPGTDCVIQHYVDRDGTSGAHDYHCGSLTYDGHKGTDFRIPTLEAMREGVDVLAVAPGKVLRVRDKMDDVSVRRIGVENVKGSECGNGLVIDHGEGWQTQYCHMRLGSIVVRPGERVQAGAVLGQVGLSGQTEFPHVHLQLTKDGTIVDPFSYKPDVAAMEGEATCKNEIAGTSLWAKDLQADLAYTAGSILNVGFSDRADLKMVDIEGGMLHDPDTSAPVLIAYGRAIGLLKDDIQHMRITAPGGQVLVDQAVDPLEANKAQVFVFAGRKRPSQGWPAGRYEAVYSVERDGETILEKPFSATLE</sequence>
<organism evidence="2 3">
    <name type="scientific">Afifella marina DSM 2698</name>
    <dbReference type="NCBI Taxonomy" id="1120955"/>
    <lineage>
        <taxon>Bacteria</taxon>
        <taxon>Pseudomonadati</taxon>
        <taxon>Pseudomonadota</taxon>
        <taxon>Alphaproteobacteria</taxon>
        <taxon>Hyphomicrobiales</taxon>
        <taxon>Afifellaceae</taxon>
        <taxon>Afifella</taxon>
    </lineage>
</organism>
<dbReference type="STRING" id="1120955.SAMN03080610_01718"/>
<dbReference type="InterPro" id="IPR016047">
    <property type="entry name" value="M23ase_b-sheet_dom"/>
</dbReference>
<dbReference type="RefSeq" id="WP_092811610.1">
    <property type="nucleotide sequence ID" value="NZ_FMVW01000003.1"/>
</dbReference>
<dbReference type="GO" id="GO:0004222">
    <property type="term" value="F:metalloendopeptidase activity"/>
    <property type="evidence" value="ECO:0007669"/>
    <property type="project" value="TreeGrafter"/>
</dbReference>
<gene>
    <name evidence="2" type="ORF">SAMN03080610_01718</name>
</gene>
<dbReference type="Pfam" id="PF01551">
    <property type="entry name" value="Peptidase_M23"/>
    <property type="match status" value="1"/>
</dbReference>
<protein>
    <submittedName>
        <fullName evidence="2">Peptidase family M23</fullName>
    </submittedName>
</protein>